<accession>A0A9P5VR09</accession>
<dbReference type="AlphaFoldDB" id="A0A9P5VR09"/>
<reference evidence="2" key="1">
    <citation type="journal article" date="2020" name="Fungal Divers.">
        <title>Resolving the Mortierellaceae phylogeny through synthesis of multi-gene phylogenetics and phylogenomics.</title>
        <authorList>
            <person name="Vandepol N."/>
            <person name="Liber J."/>
            <person name="Desiro A."/>
            <person name="Na H."/>
            <person name="Kennedy M."/>
            <person name="Barry K."/>
            <person name="Grigoriev I.V."/>
            <person name="Miller A.N."/>
            <person name="O'Donnell K."/>
            <person name="Stajich J.E."/>
            <person name="Bonito G."/>
        </authorList>
    </citation>
    <scope>NUCLEOTIDE SEQUENCE</scope>
    <source>
        <strain evidence="2">NVP1</strain>
    </source>
</reference>
<evidence type="ECO:0000313" key="2">
    <source>
        <dbReference type="EMBL" id="KAF9337586.1"/>
    </source>
</evidence>
<keyword evidence="3" id="KW-1185">Reference proteome</keyword>
<proteinExistence type="predicted"/>
<dbReference type="Proteomes" id="UP000696485">
    <property type="component" value="Unassembled WGS sequence"/>
</dbReference>
<sequence length="187" mass="20042">MSPRWFHYTMSVSALLLCILPIPVRTQSLAPVSSPGNQVQFPSTSIYCLDCKPAFNTAACKQILDSIEHSSTVPISNSTLTSCQCNGSFLSLYNTCVQCFTETDQMNLVFGSDQAPAVASLEAFCKSAPFAVPISVATRTSNKSQPTVTATMTPTPTNPSLATVKQPLMVLSYFAIALSLGWLSELS</sequence>
<keyword evidence="1" id="KW-0732">Signal</keyword>
<feature type="chain" id="PRO_5040194803" evidence="1">
    <location>
        <begin position="27"/>
        <end position="187"/>
    </location>
</feature>
<evidence type="ECO:0000313" key="3">
    <source>
        <dbReference type="Proteomes" id="UP000696485"/>
    </source>
</evidence>
<dbReference type="EMBL" id="JAAAUY010000022">
    <property type="protein sequence ID" value="KAF9337586.1"/>
    <property type="molecule type" value="Genomic_DNA"/>
</dbReference>
<comment type="caution">
    <text evidence="2">The sequence shown here is derived from an EMBL/GenBank/DDBJ whole genome shotgun (WGS) entry which is preliminary data.</text>
</comment>
<feature type="signal peptide" evidence="1">
    <location>
        <begin position="1"/>
        <end position="26"/>
    </location>
</feature>
<organism evidence="2 3">
    <name type="scientific">Podila minutissima</name>
    <dbReference type="NCBI Taxonomy" id="64525"/>
    <lineage>
        <taxon>Eukaryota</taxon>
        <taxon>Fungi</taxon>
        <taxon>Fungi incertae sedis</taxon>
        <taxon>Mucoromycota</taxon>
        <taxon>Mortierellomycotina</taxon>
        <taxon>Mortierellomycetes</taxon>
        <taxon>Mortierellales</taxon>
        <taxon>Mortierellaceae</taxon>
        <taxon>Podila</taxon>
    </lineage>
</organism>
<protein>
    <submittedName>
        <fullName evidence="2">Uncharacterized protein</fullName>
    </submittedName>
</protein>
<name>A0A9P5VR09_9FUNG</name>
<gene>
    <name evidence="2" type="ORF">BG006_003981</name>
</gene>
<evidence type="ECO:0000256" key="1">
    <source>
        <dbReference type="SAM" id="SignalP"/>
    </source>
</evidence>